<organism evidence="4">
    <name type="scientific">Thermodesulfobacterium geofontis</name>
    <dbReference type="NCBI Taxonomy" id="1295609"/>
    <lineage>
        <taxon>Bacteria</taxon>
        <taxon>Pseudomonadati</taxon>
        <taxon>Thermodesulfobacteriota</taxon>
        <taxon>Thermodesulfobacteria</taxon>
        <taxon>Thermodesulfobacteriales</taxon>
        <taxon>Thermodesulfobacteriaceae</taxon>
        <taxon>Thermodesulfobacterium</taxon>
    </lineage>
</organism>
<dbReference type="SFLD" id="SFLDS00029">
    <property type="entry name" value="Radical_SAM"/>
    <property type="match status" value="2"/>
</dbReference>
<reference evidence="4" key="1">
    <citation type="journal article" date="2020" name="mSystems">
        <title>Genome- and Community-Level Interaction Insights into Carbon Utilization and Element Cycling Functions of Hydrothermarchaeota in Hydrothermal Sediment.</title>
        <authorList>
            <person name="Zhou Z."/>
            <person name="Liu Y."/>
            <person name="Xu W."/>
            <person name="Pan J."/>
            <person name="Luo Z.H."/>
            <person name="Li M."/>
        </authorList>
    </citation>
    <scope>NUCLEOTIDE SEQUENCE [LARGE SCALE GENOMIC DNA]</scope>
    <source>
        <strain evidence="4">SpSt-711</strain>
    </source>
</reference>
<dbReference type="SFLD" id="SFLDF00562">
    <property type="entry name" value="HemN-like__clustered_with_heat"/>
    <property type="match status" value="1"/>
</dbReference>
<dbReference type="GO" id="GO:0046872">
    <property type="term" value="F:metal ion binding"/>
    <property type="evidence" value="ECO:0007669"/>
    <property type="project" value="UniProtKB-UniRule"/>
</dbReference>
<comment type="function">
    <text evidence="2">Probably acts as a heme chaperone, transferring heme to an unknown acceptor. Binds one molecule of heme per monomer, possibly covalently. Binds 1 [4Fe-4S] cluster. The cluster is coordinated with 3 cysteines and an exchangeable S-adenosyl-L-methionine.</text>
</comment>
<keyword evidence="2" id="KW-0349">Heme</keyword>
<evidence type="ECO:0000259" key="3">
    <source>
        <dbReference type="PROSITE" id="PS51918"/>
    </source>
</evidence>
<dbReference type="InterPro" id="IPR004559">
    <property type="entry name" value="HemW-like"/>
</dbReference>
<keyword evidence="2" id="KW-0004">4Fe-4S</keyword>
<keyword evidence="2" id="KW-0411">Iron-sulfur</keyword>
<dbReference type="GO" id="GO:0051539">
    <property type="term" value="F:4 iron, 4 sulfur cluster binding"/>
    <property type="evidence" value="ECO:0007669"/>
    <property type="project" value="UniProtKB-UniRule"/>
</dbReference>
<dbReference type="SFLD" id="SFLDF00288">
    <property type="entry name" value="HemN-like__clustered_with_nucl"/>
    <property type="match status" value="1"/>
</dbReference>
<dbReference type="Pfam" id="PF04055">
    <property type="entry name" value="Radical_SAM"/>
    <property type="match status" value="1"/>
</dbReference>
<keyword evidence="2" id="KW-0479">Metal-binding</keyword>
<dbReference type="GO" id="GO:0004109">
    <property type="term" value="F:coproporphyrinogen oxidase activity"/>
    <property type="evidence" value="ECO:0007669"/>
    <property type="project" value="InterPro"/>
</dbReference>
<comment type="similarity">
    <text evidence="1">Belongs to the anaerobic coproporphyrinogen-III oxidase family. HemW subfamily.</text>
</comment>
<protein>
    <recommendedName>
        <fullName evidence="2">Heme chaperone HemW</fullName>
    </recommendedName>
</protein>
<dbReference type="InterPro" id="IPR010723">
    <property type="entry name" value="HemN_C"/>
</dbReference>
<evidence type="ECO:0000313" key="4">
    <source>
        <dbReference type="EMBL" id="HGU15382.1"/>
    </source>
</evidence>
<dbReference type="InterPro" id="IPR007197">
    <property type="entry name" value="rSAM"/>
</dbReference>
<proteinExistence type="inferred from homology"/>
<accession>A0A7V4JPJ6</accession>
<comment type="subcellular location">
    <subcellularLocation>
        <location evidence="2">Cytoplasm</location>
    </subcellularLocation>
</comment>
<keyword evidence="2" id="KW-0408">Iron</keyword>
<dbReference type="EMBL" id="DTEI01000038">
    <property type="protein sequence ID" value="HGU15382.1"/>
    <property type="molecule type" value="Genomic_DNA"/>
</dbReference>
<keyword evidence="2" id="KW-0143">Chaperone</keyword>
<feature type="domain" description="Radical SAM core" evidence="3">
    <location>
        <begin position="1"/>
        <end position="242"/>
    </location>
</feature>
<dbReference type="SUPFAM" id="SSF102114">
    <property type="entry name" value="Radical SAM enzymes"/>
    <property type="match status" value="1"/>
</dbReference>
<dbReference type="PROSITE" id="PS51918">
    <property type="entry name" value="RADICAL_SAM"/>
    <property type="match status" value="1"/>
</dbReference>
<dbReference type="Gene3D" id="3.30.750.200">
    <property type="match status" value="1"/>
</dbReference>
<dbReference type="SFLD" id="SFLDG01082">
    <property type="entry name" value="B12-binding_domain_containing"/>
    <property type="match status" value="1"/>
</dbReference>
<name>A0A7V4JPJ6_9BACT</name>
<dbReference type="PANTHER" id="PTHR13932">
    <property type="entry name" value="COPROPORPHYRINIGEN III OXIDASE"/>
    <property type="match status" value="1"/>
</dbReference>
<dbReference type="NCBIfam" id="TIGR00539">
    <property type="entry name" value="hemN_rel"/>
    <property type="match status" value="1"/>
</dbReference>
<dbReference type="InterPro" id="IPR006638">
    <property type="entry name" value="Elp3/MiaA/NifB-like_rSAM"/>
</dbReference>
<dbReference type="InterPro" id="IPR058240">
    <property type="entry name" value="rSAM_sf"/>
</dbReference>
<comment type="caution">
    <text evidence="4">The sequence shown here is derived from an EMBL/GenBank/DDBJ whole genome shotgun (WGS) entry which is preliminary data.</text>
</comment>
<evidence type="ECO:0000256" key="1">
    <source>
        <dbReference type="ARBA" id="ARBA00006100"/>
    </source>
</evidence>
<evidence type="ECO:0000256" key="2">
    <source>
        <dbReference type="RuleBase" id="RU364116"/>
    </source>
</evidence>
<dbReference type="PANTHER" id="PTHR13932:SF5">
    <property type="entry name" value="RADICAL S-ADENOSYL METHIONINE DOMAIN-CONTAINING PROTEIN 1, MITOCHONDRIAL"/>
    <property type="match status" value="1"/>
</dbReference>
<dbReference type="GO" id="GO:0005737">
    <property type="term" value="C:cytoplasm"/>
    <property type="evidence" value="ECO:0007669"/>
    <property type="project" value="UniProtKB-SubCell"/>
</dbReference>
<sequence>MKKLDLGLYLHVPFCLKKCPYCDFYSLEMKISKYLENKFLKALKEELKLLRFFLEEKFGIKDLSFITFYAGGGTPSLLSPYFYENLFNFLNKNFKFSPKELTLEANPETFTLEKTKAFYEIGFNRISLGVQSFSSKGLKFLGRLHTLKNIFKALEFIVKSGFKNFSLDFIFGWKGQGEKTLKKEIFKALEFKPPHLSFYELTLEKGTPFYQIFKGEKYWIKDEKLMNFYKIIEETLKINGYERYEISNYAIPTYECKHNLLYWKLKPYLGLGPSATSRIKNLRWKNPRNLNYYLNSLLKEKKLSLKIIENLNHYELAKEYIFMGLRLKEGISLKELKRKYNYYLPKDILDTLIKEKLIKRRKNRISLTFKGKLLHNQVVYYLWENLCS</sequence>
<dbReference type="InterPro" id="IPR034505">
    <property type="entry name" value="Coproporphyrinogen-III_oxidase"/>
</dbReference>
<dbReference type="GO" id="GO:0006779">
    <property type="term" value="P:porphyrin-containing compound biosynthetic process"/>
    <property type="evidence" value="ECO:0007669"/>
    <property type="project" value="InterPro"/>
</dbReference>
<dbReference type="SFLD" id="SFLDG01065">
    <property type="entry name" value="anaerobic_coproporphyrinogen-I"/>
    <property type="match status" value="2"/>
</dbReference>
<dbReference type="AlphaFoldDB" id="A0A7V4JPJ6"/>
<keyword evidence="2" id="KW-0963">Cytoplasm</keyword>
<dbReference type="Pfam" id="PF06969">
    <property type="entry name" value="HemN_C"/>
    <property type="match status" value="1"/>
</dbReference>
<dbReference type="SMART" id="SM00729">
    <property type="entry name" value="Elp3"/>
    <property type="match status" value="1"/>
</dbReference>
<keyword evidence="2" id="KW-0949">S-adenosyl-L-methionine</keyword>
<gene>
    <name evidence="4" type="primary">hemW</name>
    <name evidence="4" type="ORF">ENU91_01800</name>
</gene>